<sequence length="240" mass="27841">MLRKYIPPEGESRSRWWPSNVPIIERNELYAYTGISLTDEYTLNKHDYYNLNFTQPYPYDIDSPYCSGAEGIIGWRGILEPNPTRSNLFISRSEAGILIFESQRQPFPSIFPEADNRRPVIHKRSFHNKHGALVTSNPTGLVHIPHGHILPNGIYVTSPKFQFLVRDEFGLLTPIYNIGVQEDEKRQSYVLLIRKAQNLSPEIMPAIEKLLEVPTLEFKDVLLGYAKRLMLTYEFWRKTS</sequence>
<evidence type="ECO:0000313" key="2">
    <source>
        <dbReference type="Proteomes" id="UP000781173"/>
    </source>
</evidence>
<protein>
    <submittedName>
        <fullName evidence="1">Uncharacterized protein</fullName>
    </submittedName>
</protein>
<gene>
    <name evidence="1" type="ORF">H3C67_01910</name>
</gene>
<dbReference type="EMBL" id="JACFOF010000003">
    <property type="protein sequence ID" value="MBW7953519.1"/>
    <property type="molecule type" value="Genomic_DNA"/>
</dbReference>
<comment type="caution">
    <text evidence="1">The sequence shown here is derived from an EMBL/GenBank/DDBJ whole genome shotgun (WGS) entry which is preliminary data.</text>
</comment>
<name>A0A952AGT0_9BACT</name>
<accession>A0A952AGT0</accession>
<organism evidence="1 2">
    <name type="scientific">Candidatus Dojkabacteria bacterium</name>
    <dbReference type="NCBI Taxonomy" id="2099670"/>
    <lineage>
        <taxon>Bacteria</taxon>
        <taxon>Candidatus Dojkabacteria</taxon>
    </lineage>
</organism>
<proteinExistence type="predicted"/>
<reference evidence="1" key="1">
    <citation type="journal article" date="2022" name="ISME J.">
        <title>A general approach to explore prokaryotic protein glycosylation reveals the unique surface layer modulation of an anammox bacterium.</title>
        <authorList>
            <person name="Pabst M."/>
            <person name="Grouzdev D.S."/>
            <person name="Lawson C.E."/>
            <person name="Kleikamp H.B.C."/>
            <person name="de Ram C."/>
            <person name="Louwen R."/>
            <person name="Lin Y.M."/>
            <person name="Lucker S."/>
            <person name="van Loosdrecht M.C.M."/>
            <person name="Laureni M."/>
        </authorList>
    </citation>
    <scope>NUCLEOTIDE SEQUENCE</scope>
    <source>
        <strain evidence="1">BROCD043</strain>
    </source>
</reference>
<dbReference type="AlphaFoldDB" id="A0A952AGT0"/>
<evidence type="ECO:0000313" key="1">
    <source>
        <dbReference type="EMBL" id="MBW7953519.1"/>
    </source>
</evidence>
<dbReference type="Proteomes" id="UP000781173">
    <property type="component" value="Unassembled WGS sequence"/>
</dbReference>